<dbReference type="InterPro" id="IPR014395">
    <property type="entry name" value="Pen/GL7ACA/AHL_acylase"/>
</dbReference>
<dbReference type="InterPro" id="IPR023343">
    <property type="entry name" value="Penicillin_amidase_dom1"/>
</dbReference>
<dbReference type="Gene3D" id="3.60.20.10">
    <property type="entry name" value="Glutamine Phosphoribosylpyrophosphate, subunit 1, domain 1"/>
    <property type="match status" value="1"/>
</dbReference>
<dbReference type="Pfam" id="PF01804">
    <property type="entry name" value="Penicil_amidase"/>
    <property type="match status" value="1"/>
</dbReference>
<dbReference type="RefSeq" id="WP_190184292.1">
    <property type="nucleotide sequence ID" value="NZ_BMVP01000004.1"/>
</dbReference>
<dbReference type="InterPro" id="IPR043147">
    <property type="entry name" value="Penicillin_amidase_A-knob"/>
</dbReference>
<dbReference type="CDD" id="cd03747">
    <property type="entry name" value="Ntn_PGA_like"/>
    <property type="match status" value="1"/>
</dbReference>
<gene>
    <name evidence="4" type="ORF">GCM10010347_26270</name>
</gene>
<dbReference type="InterPro" id="IPR002692">
    <property type="entry name" value="S45"/>
</dbReference>
<keyword evidence="2" id="KW-0378">Hydrolase</keyword>
<proteinExistence type="inferred from homology"/>
<evidence type="ECO:0000256" key="3">
    <source>
        <dbReference type="ARBA" id="ARBA00023145"/>
    </source>
</evidence>
<protein>
    <submittedName>
        <fullName evidence="4">Penicillin amidase</fullName>
    </submittedName>
</protein>
<comment type="similarity">
    <text evidence="1">Belongs to the peptidase S45 family.</text>
</comment>
<name>A0ABQ3ETL4_9ACTN</name>
<keyword evidence="5" id="KW-1185">Reference proteome</keyword>
<evidence type="ECO:0000313" key="4">
    <source>
        <dbReference type="EMBL" id="GHB55111.1"/>
    </source>
</evidence>
<reference evidence="5" key="1">
    <citation type="journal article" date="2019" name="Int. J. Syst. Evol. Microbiol.">
        <title>The Global Catalogue of Microorganisms (GCM) 10K type strain sequencing project: providing services to taxonomists for standard genome sequencing and annotation.</title>
        <authorList>
            <consortium name="The Broad Institute Genomics Platform"/>
            <consortium name="The Broad Institute Genome Sequencing Center for Infectious Disease"/>
            <person name="Wu L."/>
            <person name="Ma J."/>
        </authorList>
    </citation>
    <scope>NUCLEOTIDE SEQUENCE [LARGE SCALE GENOMIC DNA]</scope>
    <source>
        <strain evidence="5">JCM 4738</strain>
    </source>
</reference>
<sequence length="796" mass="87173">MSRRKTLRDSLRDVLRDQALGLLAAPSRWARPRHGTMRHEGIVAGATIRRDHRGIPWVEADNDEDLYFAAGFAQATDRLWQMDVLRRRAKGTLSEIFGDVALPDDVRARKLALERVARASEELLSPQHRAVLEAFSRGVNTAVRRMRRRAGLPVEFVLLRYRPEPWAPVDSLVIVKHLGFDLGVNIKNEMFRAGLTREHPSYAASFLHPKYPDGGAVTIRHPVGPGAADRAGTTDDAVPCSEHVDALPLPSRDWLQGLLRGEHPIGSNAWAVSGERSATGHPLLANDPHILFTQPSLWYQMGLKVSGHEEDAADGYGVTVPGLPGLIAGANRDLAWGITNSTVDTQDLCTLDSVSDTERTWEIESTITVRGGADVVVKAAGGERHVEMDSPATDDAERYGLFWSGLTPSTEIEGCQLMWRARSYEEFREALRGFGVPVLNLIVACRDGDIALKTAGLVPARRPGSGLAPAAFREVARSWERFLEFDELPETVNPQEGYIVSANHKLVPDHVPTQVGIDWVAPYRAERIEELILGAGRVTADDCARWQGDTANGRARRVLPTLLEALDRQPPEDPLARTCHELLKGWDGFDSAEQAAPLVFFRLTQILAEHWVTSRLGADLAGRMPDISLQVDHLILDGGARKRLGDREPLPAVVSRALLEAAGRIAQAHGTQPGLWRYEHVHVLADRHPLAKAVPALAALFGGRTTPVGGSGHSVCLMTPDRQGAVVEGAPWRFVAELAVPGPELRDVLRHGSSGHPLSPHYEDQTDAHSAGRLYPVDLQGPTARPGPVLALRPRR</sequence>
<evidence type="ECO:0000256" key="1">
    <source>
        <dbReference type="ARBA" id="ARBA00006586"/>
    </source>
</evidence>
<dbReference type="SUPFAM" id="SSF56235">
    <property type="entry name" value="N-terminal nucleophile aminohydrolases (Ntn hydrolases)"/>
    <property type="match status" value="1"/>
</dbReference>
<dbReference type="Gene3D" id="1.10.439.10">
    <property type="entry name" value="Penicillin Amidohydrolase, domain 1"/>
    <property type="match status" value="1"/>
</dbReference>
<evidence type="ECO:0000256" key="2">
    <source>
        <dbReference type="ARBA" id="ARBA00022801"/>
    </source>
</evidence>
<accession>A0ABQ3ETL4</accession>
<dbReference type="InterPro" id="IPR043146">
    <property type="entry name" value="Penicillin_amidase_N_B-knob"/>
</dbReference>
<dbReference type="EMBL" id="BMVP01000004">
    <property type="protein sequence ID" value="GHB55111.1"/>
    <property type="molecule type" value="Genomic_DNA"/>
</dbReference>
<keyword evidence="3" id="KW-0865">Zymogen</keyword>
<dbReference type="Gene3D" id="2.30.120.10">
    <property type="match status" value="1"/>
</dbReference>
<dbReference type="InterPro" id="IPR029055">
    <property type="entry name" value="Ntn_hydrolases_N"/>
</dbReference>
<evidence type="ECO:0000313" key="5">
    <source>
        <dbReference type="Proteomes" id="UP000642673"/>
    </source>
</evidence>
<dbReference type="Gene3D" id="1.10.1400.10">
    <property type="match status" value="1"/>
</dbReference>
<dbReference type="PANTHER" id="PTHR34218">
    <property type="entry name" value="PEPTIDASE S45 PENICILLIN AMIDASE"/>
    <property type="match status" value="1"/>
</dbReference>
<comment type="caution">
    <text evidence="4">The sequence shown here is derived from an EMBL/GenBank/DDBJ whole genome shotgun (WGS) entry which is preliminary data.</text>
</comment>
<dbReference type="PANTHER" id="PTHR34218:SF4">
    <property type="entry name" value="ACYL-HOMOSERINE LACTONE ACYLASE QUIP"/>
    <property type="match status" value="1"/>
</dbReference>
<organism evidence="4 5">
    <name type="scientific">Streptomyces cirratus</name>
    <dbReference type="NCBI Taxonomy" id="68187"/>
    <lineage>
        <taxon>Bacteria</taxon>
        <taxon>Bacillati</taxon>
        <taxon>Actinomycetota</taxon>
        <taxon>Actinomycetes</taxon>
        <taxon>Kitasatosporales</taxon>
        <taxon>Streptomycetaceae</taxon>
        <taxon>Streptomyces</taxon>
    </lineage>
</organism>
<dbReference type="PIRSF" id="PIRSF001227">
    <property type="entry name" value="Pen_acylase"/>
    <property type="match status" value="1"/>
</dbReference>
<dbReference type="Proteomes" id="UP000642673">
    <property type="component" value="Unassembled WGS sequence"/>
</dbReference>